<dbReference type="Pfam" id="PF17776">
    <property type="entry name" value="NLRC4_HD2"/>
    <property type="match status" value="1"/>
</dbReference>
<feature type="domain" description="NACHT" evidence="8">
    <location>
        <begin position="78"/>
        <end position="210"/>
    </location>
</feature>
<dbReference type="GO" id="GO:0005737">
    <property type="term" value="C:cytoplasm"/>
    <property type="evidence" value="ECO:0007669"/>
    <property type="project" value="UniProtKB-SubCell"/>
</dbReference>
<comment type="subcellular location">
    <subcellularLocation>
        <location evidence="1">Cytoplasm</location>
    </subcellularLocation>
</comment>
<dbReference type="OMA" id="KMEDCEL"/>
<evidence type="ECO:0000256" key="3">
    <source>
        <dbReference type="ARBA" id="ARBA00022614"/>
    </source>
</evidence>
<sequence length="799" mass="90262">LQKKFQCVFEGIAKAGNPTLLNQIYTELYITEGGTAEVNDEHEVRQIETASRKPDRPETTVRQEDIFKASPGRDEPIRTVMTKGVTGIGKTVLTQKFTLDWAEDKANQDIQFTFPFTFRELNVLKEEKFSLVELVHYFFTETKEICSFEEFQVVFIFDGLDECRLPLDFHNTKILTDATKSTAVDVLLTNLIRGNLLPSARLWITTRPAAANQIPPGCVDMVTEVRGFTDPQKEEYFRKRFRDEEQASRIISHIKTSRSLHIMCHIPVFCWITATVLEDVLKTREGGELPKTLTEMYIHFLVVQSKVKNVKYDGGSETDPHWTPESRKMIESLGKLAFDQLQKGNLIFYESDLTECGIDIRAASVYSGVFTQIFKEESGLYQNKVFCFIHLSVQEFLAALHVHLTFINSGVNLLAEDKTADHQSTETRLYQSAVDQALQSPNGHLDLFLRFLLGLSLQTNQNLLRGLQRQTGSSSQTNQETVEYMKKNISENLSPERSINLFHCLNELNDHSLVKEIQQYLRSGRLSREKLSPAQWSALVFILLSSEKDLDVFDLKKYSASEEALLRLLPVVKASNKVLLSGCNLSERSCEALSSVLSSQSSNLRELDLSSNNLQDSGVKLLLPGLESPNCNLESLRSDDLTCSICTHMLIEFIISLIHIYHVLIYYFLFRLSGCNLSERSCEALSSVLSSQSSSLRELDLSNNNLRDSGAKQLSAELKSPHCVLETLRLSGCLITEEGCTSLASALDSNPSHLRELDLSYNHPGDSGIKQLSARLEDPGWRLETLRYEESCCSHRQSV</sequence>
<keyword evidence="5" id="KW-0547">Nucleotide-binding</keyword>
<dbReference type="InterPro" id="IPR041075">
    <property type="entry name" value="NOD1/2_WH"/>
</dbReference>
<dbReference type="GO" id="GO:0005524">
    <property type="term" value="F:ATP binding"/>
    <property type="evidence" value="ECO:0007669"/>
    <property type="project" value="UniProtKB-KW"/>
</dbReference>
<evidence type="ECO:0000256" key="5">
    <source>
        <dbReference type="ARBA" id="ARBA00022741"/>
    </source>
</evidence>
<dbReference type="InterPro" id="IPR027417">
    <property type="entry name" value="P-loop_NTPase"/>
</dbReference>
<evidence type="ECO:0000256" key="7">
    <source>
        <dbReference type="SAM" id="Phobius"/>
    </source>
</evidence>
<keyword evidence="6" id="KW-0067">ATP-binding</keyword>
<reference evidence="9" key="3">
    <citation type="submission" date="2025-09" db="UniProtKB">
        <authorList>
            <consortium name="Ensembl"/>
        </authorList>
    </citation>
    <scope>IDENTIFICATION</scope>
</reference>
<dbReference type="Gene3D" id="3.80.10.10">
    <property type="entry name" value="Ribonuclease Inhibitor"/>
    <property type="match status" value="2"/>
</dbReference>
<dbReference type="Pfam" id="PF05729">
    <property type="entry name" value="NACHT"/>
    <property type="match status" value="1"/>
</dbReference>
<protein>
    <recommendedName>
        <fullName evidence="8">NACHT domain-containing protein</fullName>
    </recommendedName>
</protein>
<dbReference type="InterPro" id="IPR051261">
    <property type="entry name" value="NLR"/>
</dbReference>
<evidence type="ECO:0000259" key="8">
    <source>
        <dbReference type="PROSITE" id="PS50837"/>
    </source>
</evidence>
<accession>A0A671YZD0</accession>
<dbReference type="SMART" id="SM01288">
    <property type="entry name" value="FISNA"/>
    <property type="match status" value="1"/>
</dbReference>
<name>A0A671YZD0_SPAAU</name>
<dbReference type="Ensembl" id="ENSSAUT00010071268.1">
    <property type="protein sequence ID" value="ENSSAUP00010068095.1"/>
    <property type="gene ID" value="ENSSAUG00010027063.1"/>
</dbReference>
<evidence type="ECO:0000313" key="9">
    <source>
        <dbReference type="Ensembl" id="ENSSAUP00010068095.1"/>
    </source>
</evidence>
<feature type="transmembrane region" description="Helical" evidence="7">
    <location>
        <begin position="649"/>
        <end position="670"/>
    </location>
</feature>
<dbReference type="Proteomes" id="UP000472265">
    <property type="component" value="Chromosome 24"/>
</dbReference>
<dbReference type="SMART" id="SM00368">
    <property type="entry name" value="LRR_RI"/>
    <property type="match status" value="5"/>
</dbReference>
<keyword evidence="2" id="KW-0963">Cytoplasm</keyword>
<keyword evidence="7" id="KW-0812">Transmembrane</keyword>
<dbReference type="PROSITE" id="PS50837">
    <property type="entry name" value="NACHT"/>
    <property type="match status" value="1"/>
</dbReference>
<keyword evidence="4" id="KW-0677">Repeat</keyword>
<evidence type="ECO:0000256" key="4">
    <source>
        <dbReference type="ARBA" id="ARBA00022737"/>
    </source>
</evidence>
<dbReference type="Pfam" id="PF13516">
    <property type="entry name" value="LRR_6"/>
    <property type="match status" value="3"/>
</dbReference>
<reference evidence="9" key="1">
    <citation type="submission" date="2021-04" db="EMBL/GenBank/DDBJ databases">
        <authorList>
            <consortium name="Wellcome Sanger Institute Data Sharing"/>
        </authorList>
    </citation>
    <scope>NUCLEOTIDE SEQUENCE [LARGE SCALE GENOMIC DNA]</scope>
</reference>
<dbReference type="GeneTree" id="ENSGT01120000271898"/>
<dbReference type="InterPro" id="IPR001611">
    <property type="entry name" value="Leu-rich_rpt"/>
</dbReference>
<dbReference type="FunFam" id="3.40.50.300:FF:001524">
    <property type="entry name" value="Si:dkey-126g1.7"/>
    <property type="match status" value="1"/>
</dbReference>
<dbReference type="SUPFAM" id="SSF52047">
    <property type="entry name" value="RNI-like"/>
    <property type="match status" value="1"/>
</dbReference>
<evidence type="ECO:0000256" key="1">
    <source>
        <dbReference type="ARBA" id="ARBA00004496"/>
    </source>
</evidence>
<proteinExistence type="predicted"/>
<dbReference type="Gene3D" id="3.40.50.300">
    <property type="entry name" value="P-loop containing nucleotide triphosphate hydrolases"/>
    <property type="match status" value="1"/>
</dbReference>
<keyword evidence="3" id="KW-0433">Leucine-rich repeat</keyword>
<dbReference type="Pfam" id="PF14484">
    <property type="entry name" value="FISNA"/>
    <property type="match status" value="1"/>
</dbReference>
<dbReference type="PROSITE" id="PS51450">
    <property type="entry name" value="LRR"/>
    <property type="match status" value="2"/>
</dbReference>
<dbReference type="InParanoid" id="A0A671YZD0"/>
<dbReference type="InterPro" id="IPR041267">
    <property type="entry name" value="NLRP_HD2"/>
</dbReference>
<dbReference type="Pfam" id="PF17779">
    <property type="entry name" value="WHD_NOD2"/>
    <property type="match status" value="1"/>
</dbReference>
<dbReference type="AlphaFoldDB" id="A0A671YZD0"/>
<reference evidence="9" key="2">
    <citation type="submission" date="2025-08" db="UniProtKB">
        <authorList>
            <consortium name="Ensembl"/>
        </authorList>
    </citation>
    <scope>IDENTIFICATION</scope>
</reference>
<keyword evidence="7" id="KW-0472">Membrane</keyword>
<evidence type="ECO:0000256" key="6">
    <source>
        <dbReference type="ARBA" id="ARBA00022840"/>
    </source>
</evidence>
<dbReference type="InterPro" id="IPR029495">
    <property type="entry name" value="NACHT-assoc"/>
</dbReference>
<evidence type="ECO:0000256" key="2">
    <source>
        <dbReference type="ARBA" id="ARBA00022490"/>
    </source>
</evidence>
<dbReference type="InterPro" id="IPR032675">
    <property type="entry name" value="LRR_dom_sf"/>
</dbReference>
<dbReference type="InterPro" id="IPR007111">
    <property type="entry name" value="NACHT_NTPase"/>
</dbReference>
<evidence type="ECO:0000313" key="10">
    <source>
        <dbReference type="Proteomes" id="UP000472265"/>
    </source>
</evidence>
<keyword evidence="7" id="KW-1133">Transmembrane helix</keyword>
<organism evidence="9 10">
    <name type="scientific">Sparus aurata</name>
    <name type="common">Gilthead sea bream</name>
    <dbReference type="NCBI Taxonomy" id="8175"/>
    <lineage>
        <taxon>Eukaryota</taxon>
        <taxon>Metazoa</taxon>
        <taxon>Chordata</taxon>
        <taxon>Craniata</taxon>
        <taxon>Vertebrata</taxon>
        <taxon>Euteleostomi</taxon>
        <taxon>Actinopterygii</taxon>
        <taxon>Neopterygii</taxon>
        <taxon>Teleostei</taxon>
        <taxon>Neoteleostei</taxon>
        <taxon>Acanthomorphata</taxon>
        <taxon>Eupercaria</taxon>
        <taxon>Spariformes</taxon>
        <taxon>Sparidae</taxon>
        <taxon>Sparus</taxon>
    </lineage>
</organism>
<keyword evidence="10" id="KW-1185">Reference proteome</keyword>
<dbReference type="PANTHER" id="PTHR24106">
    <property type="entry name" value="NACHT, LRR AND CARD DOMAINS-CONTAINING"/>
    <property type="match status" value="1"/>
</dbReference>